<evidence type="ECO:0000313" key="7">
    <source>
        <dbReference type="EMBL" id="QCP54173.1"/>
    </source>
</evidence>
<dbReference type="PROSITE" id="PS00369">
    <property type="entry name" value="PTS_HPR_HIS"/>
    <property type="match status" value="1"/>
</dbReference>
<keyword evidence="3" id="KW-0813">Transport</keyword>
<sequence length="105" mass="11062">MSDAVVIGSAHLLNPTGLHARPSVKLTQLAKSFSGSLDIATSPDGPWVNAKSPVKVMAFQAEAGVTLYFRAQGDGASEAVAAMVALVERNFDEDDLCKTEEDRNG</sequence>
<evidence type="ECO:0000256" key="1">
    <source>
        <dbReference type="ARBA" id="ARBA00003681"/>
    </source>
</evidence>
<protein>
    <recommendedName>
        <fullName evidence="2">Phosphocarrier protein HPr</fullName>
    </recommendedName>
    <alternativeName>
        <fullName evidence="5">Histidine-containing protein</fullName>
    </alternativeName>
</protein>
<dbReference type="EMBL" id="CP040078">
    <property type="protein sequence ID" value="QCP54173.1"/>
    <property type="molecule type" value="Genomic_DNA"/>
</dbReference>
<comment type="function">
    <text evidence="1">General (non sugar-specific) component of the phosphoenolpyruvate-dependent sugar phosphotransferase system (sugar PTS). This major carbohydrate active-transport system catalyzes the phosphorylation of incoming sugar substrates concomitantly with their translocation across the cell membrane. The phosphoryl group from phosphoenolpyruvate (PEP) is transferred to the phosphoryl carrier protein HPr by enzyme I. Phospho-HPr then transfers it to the PTS EIIA domain.</text>
</comment>
<dbReference type="PANTHER" id="PTHR33705:SF1">
    <property type="entry name" value="PHOSPHOCARRIER PROTEIN HPR"/>
    <property type="match status" value="1"/>
</dbReference>
<dbReference type="InterPro" id="IPR050399">
    <property type="entry name" value="HPr"/>
</dbReference>
<keyword evidence="4" id="KW-0762">Sugar transport</keyword>
<dbReference type="PRINTS" id="PR00107">
    <property type="entry name" value="PHOSPHOCPHPR"/>
</dbReference>
<dbReference type="PANTHER" id="PTHR33705">
    <property type="entry name" value="PHOSPHOCARRIER PROTEIN HPR"/>
    <property type="match status" value="1"/>
</dbReference>
<dbReference type="InterPro" id="IPR001020">
    <property type="entry name" value="PTS_HPr_His_P_site"/>
</dbReference>
<dbReference type="OrthoDB" id="9798965at2"/>
<gene>
    <name evidence="7" type="ORF">FAZ95_34930</name>
</gene>
<organism evidence="7 8">
    <name type="scientific">Trinickia violacea</name>
    <dbReference type="NCBI Taxonomy" id="2571746"/>
    <lineage>
        <taxon>Bacteria</taxon>
        <taxon>Pseudomonadati</taxon>
        <taxon>Pseudomonadota</taxon>
        <taxon>Betaproteobacteria</taxon>
        <taxon>Burkholderiales</taxon>
        <taxon>Burkholderiaceae</taxon>
        <taxon>Trinickia</taxon>
    </lineage>
</organism>
<proteinExistence type="predicted"/>
<dbReference type="NCBIfam" id="TIGR01003">
    <property type="entry name" value="PTS_HPr_family"/>
    <property type="match status" value="1"/>
</dbReference>
<dbReference type="Proteomes" id="UP000298656">
    <property type="component" value="Chromosome 2"/>
</dbReference>
<dbReference type="Pfam" id="PF00381">
    <property type="entry name" value="PTS-HPr"/>
    <property type="match status" value="1"/>
</dbReference>
<dbReference type="InterPro" id="IPR000032">
    <property type="entry name" value="HPr-like"/>
</dbReference>
<keyword evidence="8" id="KW-1185">Reference proteome</keyword>
<dbReference type="PROSITE" id="PS51350">
    <property type="entry name" value="PTS_HPR_DOM"/>
    <property type="match status" value="1"/>
</dbReference>
<name>A0A4P8J296_9BURK</name>
<reference evidence="7 8" key="1">
    <citation type="submission" date="2019-05" db="EMBL/GenBank/DDBJ databases">
        <title>Burkholderia sp. DHOD12, isolated from subtropical forest soil.</title>
        <authorList>
            <person name="Gao Z.-H."/>
            <person name="Qiu L.-H."/>
        </authorList>
    </citation>
    <scope>NUCLEOTIDE SEQUENCE [LARGE SCALE GENOMIC DNA]</scope>
    <source>
        <strain evidence="7 8">DHOD12</strain>
    </source>
</reference>
<dbReference type="CDD" id="cd00367">
    <property type="entry name" value="PTS-HPr_like"/>
    <property type="match status" value="1"/>
</dbReference>
<evidence type="ECO:0000256" key="3">
    <source>
        <dbReference type="ARBA" id="ARBA00022448"/>
    </source>
</evidence>
<dbReference type="Gene3D" id="3.30.1340.10">
    <property type="entry name" value="HPr-like"/>
    <property type="match status" value="1"/>
</dbReference>
<evidence type="ECO:0000259" key="6">
    <source>
        <dbReference type="PROSITE" id="PS51350"/>
    </source>
</evidence>
<accession>A0A4P8J296</accession>
<dbReference type="KEGG" id="tvl:FAZ95_34930"/>
<dbReference type="RefSeq" id="WP_137336941.1">
    <property type="nucleotide sequence ID" value="NZ_CP040078.1"/>
</dbReference>
<dbReference type="AlphaFoldDB" id="A0A4P8J296"/>
<evidence type="ECO:0000313" key="8">
    <source>
        <dbReference type="Proteomes" id="UP000298656"/>
    </source>
</evidence>
<evidence type="ECO:0000256" key="4">
    <source>
        <dbReference type="ARBA" id="ARBA00022597"/>
    </source>
</evidence>
<feature type="domain" description="HPr" evidence="6">
    <location>
        <begin position="5"/>
        <end position="94"/>
    </location>
</feature>
<evidence type="ECO:0000256" key="2">
    <source>
        <dbReference type="ARBA" id="ARBA00020422"/>
    </source>
</evidence>
<dbReference type="SUPFAM" id="SSF55594">
    <property type="entry name" value="HPr-like"/>
    <property type="match status" value="1"/>
</dbReference>
<dbReference type="InterPro" id="IPR035895">
    <property type="entry name" value="HPr-like_sf"/>
</dbReference>
<evidence type="ECO:0000256" key="5">
    <source>
        <dbReference type="ARBA" id="ARBA00033055"/>
    </source>
</evidence>